<gene>
    <name evidence="1" type="ORF">FQN60_010011</name>
</gene>
<reference evidence="1 2" key="1">
    <citation type="submission" date="2019-08" db="EMBL/GenBank/DDBJ databases">
        <title>A chromosome-level genome assembly, high-density linkage maps, and genome scans reveal the genomic architecture of hybrid incompatibilities underlying speciation via character displacement in darters (Percidae: Etheostominae).</title>
        <authorList>
            <person name="Moran R.L."/>
            <person name="Catchen J.M."/>
            <person name="Fuller R.C."/>
        </authorList>
    </citation>
    <scope>NUCLEOTIDE SEQUENCE [LARGE SCALE GENOMIC DNA]</scope>
    <source>
        <strain evidence="1">EspeVRDwgs_2016</strain>
        <tissue evidence="1">Muscle</tissue>
    </source>
</reference>
<name>A0A5J5D7S1_9PERO</name>
<dbReference type="AlphaFoldDB" id="A0A5J5D7S1"/>
<sequence length="95" mass="10691">MSDMITAFQRKLHLWKSQLEQNNLAHFPVCQSIFTSVSGFAIFANPFTADVDSAPHLLQMELIELQSDSGLRAKFQGAAIEDFYHLPPPALMQQL</sequence>
<dbReference type="PANTHER" id="PTHR45913:SF11">
    <property type="entry name" value="EPM2A-INTERACTING PROTEIN 1"/>
    <property type="match status" value="1"/>
</dbReference>
<comment type="caution">
    <text evidence="1">The sequence shown here is derived from an EMBL/GenBank/DDBJ whole genome shotgun (WGS) entry which is preliminary data.</text>
</comment>
<accession>A0A5J5D7S1</accession>
<dbReference type="EMBL" id="VOFY01000010">
    <property type="protein sequence ID" value="KAA8588666.1"/>
    <property type="molecule type" value="Genomic_DNA"/>
</dbReference>
<evidence type="ECO:0000313" key="1">
    <source>
        <dbReference type="EMBL" id="KAA8588666.1"/>
    </source>
</evidence>
<dbReference type="Proteomes" id="UP000327493">
    <property type="component" value="Chromosome 10"/>
</dbReference>
<proteinExistence type="predicted"/>
<organism evidence="1 2">
    <name type="scientific">Etheostoma spectabile</name>
    <name type="common">orangethroat darter</name>
    <dbReference type="NCBI Taxonomy" id="54343"/>
    <lineage>
        <taxon>Eukaryota</taxon>
        <taxon>Metazoa</taxon>
        <taxon>Chordata</taxon>
        <taxon>Craniata</taxon>
        <taxon>Vertebrata</taxon>
        <taxon>Euteleostomi</taxon>
        <taxon>Actinopterygii</taxon>
        <taxon>Neopterygii</taxon>
        <taxon>Teleostei</taxon>
        <taxon>Neoteleostei</taxon>
        <taxon>Acanthomorphata</taxon>
        <taxon>Eupercaria</taxon>
        <taxon>Perciformes</taxon>
        <taxon>Percoidei</taxon>
        <taxon>Percidae</taxon>
        <taxon>Etheostomatinae</taxon>
        <taxon>Etheostoma</taxon>
    </lineage>
</organism>
<protein>
    <submittedName>
        <fullName evidence="1">Uncharacterized protein</fullName>
    </submittedName>
</protein>
<evidence type="ECO:0000313" key="2">
    <source>
        <dbReference type="Proteomes" id="UP000327493"/>
    </source>
</evidence>
<dbReference type="PANTHER" id="PTHR45913">
    <property type="entry name" value="EPM2A-INTERACTING PROTEIN 1"/>
    <property type="match status" value="1"/>
</dbReference>
<keyword evidence="2" id="KW-1185">Reference proteome</keyword>